<protein>
    <submittedName>
        <fullName evidence="1">Uncharacterized protein</fullName>
    </submittedName>
</protein>
<organism evidence="1 2">
    <name type="scientific">Monosporascus cannonballus</name>
    <dbReference type="NCBI Taxonomy" id="155416"/>
    <lineage>
        <taxon>Eukaryota</taxon>
        <taxon>Fungi</taxon>
        <taxon>Dikarya</taxon>
        <taxon>Ascomycota</taxon>
        <taxon>Pezizomycotina</taxon>
        <taxon>Sordariomycetes</taxon>
        <taxon>Xylariomycetidae</taxon>
        <taxon>Xylariales</taxon>
        <taxon>Xylariales incertae sedis</taxon>
        <taxon>Monosporascus</taxon>
    </lineage>
</organism>
<comment type="caution">
    <text evidence="1">The sequence shown here is derived from an EMBL/GenBank/DDBJ whole genome shotgun (WGS) entry which is preliminary data.</text>
</comment>
<keyword evidence="2" id="KW-1185">Reference proteome</keyword>
<accession>A0ABY0GZJ2</accession>
<evidence type="ECO:0000313" key="2">
    <source>
        <dbReference type="Proteomes" id="UP000294003"/>
    </source>
</evidence>
<dbReference type="EMBL" id="QJNS01000290">
    <property type="protein sequence ID" value="RYO80419.1"/>
    <property type="molecule type" value="Genomic_DNA"/>
</dbReference>
<name>A0ABY0GZJ2_9PEZI</name>
<proteinExistence type="predicted"/>
<gene>
    <name evidence="1" type="ORF">DL762_007658</name>
</gene>
<sequence>MGNLQHHLDISDLISNSKRLNSKLQGTHGLSAVSTGAPRYSTPETARTTTPWTILESGVVEVTFSYGGWSGFQCSDLTKAGVDGILIHETESGYSEVQYKIPLLFGARVIYLQMKQDTETKSYWSQTYVVPYRYRGDNLPELSASYAKKVDSRGPCALLAELGLPPGASNRDVGEAIARVLMREFGVPPEQARYEAVLMWGNLSGSAGFRAMELRKDFAFVVFLLGTMAVALMI</sequence>
<evidence type="ECO:0000313" key="1">
    <source>
        <dbReference type="EMBL" id="RYO80419.1"/>
    </source>
</evidence>
<dbReference type="Proteomes" id="UP000294003">
    <property type="component" value="Unassembled WGS sequence"/>
</dbReference>
<reference evidence="1 2" key="1">
    <citation type="submission" date="2018-06" db="EMBL/GenBank/DDBJ databases">
        <title>Complete Genomes of Monosporascus.</title>
        <authorList>
            <person name="Robinson A.J."/>
            <person name="Natvig D.O."/>
        </authorList>
    </citation>
    <scope>NUCLEOTIDE SEQUENCE [LARGE SCALE GENOMIC DNA]</scope>
    <source>
        <strain evidence="1 2">CBS 609.92</strain>
    </source>
</reference>